<dbReference type="PANTHER" id="PTHR43861:SF1">
    <property type="entry name" value="TRANS-ACONITATE 2-METHYLTRANSFERASE"/>
    <property type="match status" value="1"/>
</dbReference>
<dbReference type="GO" id="GO:0032259">
    <property type="term" value="P:methylation"/>
    <property type="evidence" value="ECO:0007669"/>
    <property type="project" value="UniProtKB-KW"/>
</dbReference>
<dbReference type="PANTHER" id="PTHR43861">
    <property type="entry name" value="TRANS-ACONITATE 2-METHYLTRANSFERASE-RELATED"/>
    <property type="match status" value="1"/>
</dbReference>
<dbReference type="InterPro" id="IPR013216">
    <property type="entry name" value="Methyltransf_11"/>
</dbReference>
<keyword evidence="2" id="KW-0830">Ubiquinone</keyword>
<dbReference type="InterPro" id="IPR029063">
    <property type="entry name" value="SAM-dependent_MTases_sf"/>
</dbReference>
<dbReference type="EMBL" id="VSSQ01082517">
    <property type="protein sequence ID" value="MPN31116.1"/>
    <property type="molecule type" value="Genomic_DNA"/>
</dbReference>
<keyword evidence="2" id="KW-0808">Transferase</keyword>
<dbReference type="AlphaFoldDB" id="A0A645GXY9"/>
<organism evidence="2">
    <name type="scientific">bioreactor metagenome</name>
    <dbReference type="NCBI Taxonomy" id="1076179"/>
    <lineage>
        <taxon>unclassified sequences</taxon>
        <taxon>metagenomes</taxon>
        <taxon>ecological metagenomes</taxon>
    </lineage>
</organism>
<dbReference type="GO" id="GO:0102208">
    <property type="term" value="F:2-polyprenyl-6-hydroxyphenol methylase activity"/>
    <property type="evidence" value="ECO:0007669"/>
    <property type="project" value="UniProtKB-EC"/>
</dbReference>
<accession>A0A645GXY9</accession>
<proteinExistence type="predicted"/>
<gene>
    <name evidence="2" type="primary">ubiG_58</name>
    <name evidence="2" type="ORF">SDC9_178590</name>
</gene>
<dbReference type="Pfam" id="PF08241">
    <property type="entry name" value="Methyltransf_11"/>
    <property type="match status" value="1"/>
</dbReference>
<sequence length="160" mass="17238">MGPGTRVLDVACGTGVLFEDYLAHGVAEVVGVDISPEMVRIARRKYPQSHVSVLCADVEEISFAQPFDSVVVYNAFPHFTNPARLVAHLAGLLAPGGSLCIAHGMSRQALLRHHESRPSTVSQPLPELQQVTALLHPYFRVSTAVSDEEKFIAAGVRLPG</sequence>
<dbReference type="SUPFAM" id="SSF53335">
    <property type="entry name" value="S-adenosyl-L-methionine-dependent methyltransferases"/>
    <property type="match status" value="1"/>
</dbReference>
<evidence type="ECO:0000313" key="2">
    <source>
        <dbReference type="EMBL" id="MPN31116.1"/>
    </source>
</evidence>
<dbReference type="Gene3D" id="3.40.50.150">
    <property type="entry name" value="Vaccinia Virus protein VP39"/>
    <property type="match status" value="1"/>
</dbReference>
<dbReference type="CDD" id="cd02440">
    <property type="entry name" value="AdoMet_MTases"/>
    <property type="match status" value="1"/>
</dbReference>
<dbReference type="GO" id="GO:0008757">
    <property type="term" value="F:S-adenosylmethionine-dependent methyltransferase activity"/>
    <property type="evidence" value="ECO:0007669"/>
    <property type="project" value="InterPro"/>
</dbReference>
<comment type="caution">
    <text evidence="2">The sequence shown here is derived from an EMBL/GenBank/DDBJ whole genome shotgun (WGS) entry which is preliminary data.</text>
</comment>
<protein>
    <submittedName>
        <fullName evidence="2">Ubiquinone biosynthesis O-methyltransferase</fullName>
        <ecNumber evidence="2">2.1.1.222</ecNumber>
    </submittedName>
</protein>
<feature type="domain" description="Methyltransferase type 11" evidence="1">
    <location>
        <begin position="8"/>
        <end position="101"/>
    </location>
</feature>
<evidence type="ECO:0000259" key="1">
    <source>
        <dbReference type="Pfam" id="PF08241"/>
    </source>
</evidence>
<dbReference type="EC" id="2.1.1.222" evidence="2"/>
<name>A0A645GXY9_9ZZZZ</name>
<reference evidence="2" key="1">
    <citation type="submission" date="2019-08" db="EMBL/GenBank/DDBJ databases">
        <authorList>
            <person name="Kucharzyk K."/>
            <person name="Murdoch R.W."/>
            <person name="Higgins S."/>
            <person name="Loffler F."/>
        </authorList>
    </citation>
    <scope>NUCLEOTIDE SEQUENCE</scope>
</reference>
<keyword evidence="2" id="KW-0489">Methyltransferase</keyword>